<dbReference type="Gene3D" id="3.40.50.720">
    <property type="entry name" value="NAD(P)-binding Rossmann-like Domain"/>
    <property type="match status" value="1"/>
</dbReference>
<dbReference type="Pfam" id="PF01370">
    <property type="entry name" value="Epimerase"/>
    <property type="match status" value="1"/>
</dbReference>
<evidence type="ECO:0000313" key="2">
    <source>
        <dbReference type="EMBL" id="MDO7895454.1"/>
    </source>
</evidence>
<proteinExistence type="predicted"/>
<accession>A0ABT9BX80</accession>
<dbReference type="CDD" id="cd05232">
    <property type="entry name" value="UDP_G4E_4_SDR_e"/>
    <property type="match status" value="1"/>
</dbReference>
<gene>
    <name evidence="2" type="ORF">Q6A48_00980</name>
</gene>
<keyword evidence="3" id="KW-1185">Reference proteome</keyword>
<dbReference type="InterPro" id="IPR036291">
    <property type="entry name" value="NAD(P)-bd_dom_sf"/>
</dbReference>
<evidence type="ECO:0000313" key="3">
    <source>
        <dbReference type="Proteomes" id="UP001228019"/>
    </source>
</evidence>
<evidence type="ECO:0000259" key="1">
    <source>
        <dbReference type="Pfam" id="PF01370"/>
    </source>
</evidence>
<dbReference type="InterPro" id="IPR050177">
    <property type="entry name" value="Lipid_A_modif_metabolic_enz"/>
</dbReference>
<reference evidence="2 3" key="1">
    <citation type="submission" date="2023-07" db="EMBL/GenBank/DDBJ databases">
        <title>Identification of four novel Pseudomonas species associated with bacterial leaf spot of cucurbits.</title>
        <authorList>
            <person name="Fullem K.R."/>
        </authorList>
    </citation>
    <scope>NUCLEOTIDE SEQUENCE [LARGE SCALE GENOMIC DNA]</scope>
    <source>
        <strain evidence="2 3">K18</strain>
    </source>
</reference>
<sequence length="321" mass="34685">MQHSILMTGASGFVGGALLERLHAQAGTSVTAVVRGDRPLPVPANTVRVEAFSPQTQWQPHLANVDTVIHCAARVHVMNDTEADPLAAFRQVNVEGTLNFARQAAEAGVRRFIFISSIKVNGEGTSPGRPYRADDLPAPADPYGVSKQEAEEGLRQLAQATGMDVVVVRPVLVYGPGVKANFLSMMRWLDKGVPLPFGAIDNRRSLVSIDNLVDLIVTCIDHPAAANQTFLVSDGEDLSTTALLSRMARALGKSARLIPVPSWMLERGASLLGKKALSQRLCGSLQVDIEKTRTLLNWTPPVSVDDALARTARHFRMNQAK</sequence>
<name>A0ABT9BX80_9PSED</name>
<dbReference type="EMBL" id="JAUQOP010000001">
    <property type="protein sequence ID" value="MDO7895454.1"/>
    <property type="molecule type" value="Genomic_DNA"/>
</dbReference>
<dbReference type="SUPFAM" id="SSF51735">
    <property type="entry name" value="NAD(P)-binding Rossmann-fold domains"/>
    <property type="match status" value="1"/>
</dbReference>
<protein>
    <submittedName>
        <fullName evidence="2">SDR family oxidoreductase</fullName>
    </submittedName>
</protein>
<feature type="domain" description="NAD-dependent epimerase/dehydratase" evidence="1">
    <location>
        <begin position="5"/>
        <end position="227"/>
    </location>
</feature>
<comment type="caution">
    <text evidence="2">The sequence shown here is derived from an EMBL/GenBank/DDBJ whole genome shotgun (WGS) entry which is preliminary data.</text>
</comment>
<dbReference type="RefSeq" id="WP_304551229.1">
    <property type="nucleotide sequence ID" value="NZ_JAUQOP010000001.1"/>
</dbReference>
<dbReference type="PANTHER" id="PTHR43245">
    <property type="entry name" value="BIFUNCTIONAL POLYMYXIN RESISTANCE PROTEIN ARNA"/>
    <property type="match status" value="1"/>
</dbReference>
<dbReference type="Proteomes" id="UP001228019">
    <property type="component" value="Unassembled WGS sequence"/>
</dbReference>
<dbReference type="InterPro" id="IPR001509">
    <property type="entry name" value="Epimerase_deHydtase"/>
</dbReference>
<dbReference type="PANTHER" id="PTHR43245:SF58">
    <property type="entry name" value="BLL5923 PROTEIN"/>
    <property type="match status" value="1"/>
</dbReference>
<organism evidence="2 3">
    <name type="scientific">Pseudomonas citrulli</name>
    <dbReference type="NCBI Taxonomy" id="3064347"/>
    <lineage>
        <taxon>Bacteria</taxon>
        <taxon>Pseudomonadati</taxon>
        <taxon>Pseudomonadota</taxon>
        <taxon>Gammaproteobacteria</taxon>
        <taxon>Pseudomonadales</taxon>
        <taxon>Pseudomonadaceae</taxon>
        <taxon>Pseudomonas</taxon>
    </lineage>
</organism>